<dbReference type="InterPro" id="IPR050213">
    <property type="entry name" value="GST_superfamily"/>
</dbReference>
<comment type="similarity">
    <text evidence="3">Belongs to the GST superfamily. Sigma family.</text>
</comment>
<dbReference type="PANTHER" id="PTHR11571">
    <property type="entry name" value="GLUTATHIONE S-TRANSFERASE"/>
    <property type="match status" value="1"/>
</dbReference>
<dbReference type="Pfam" id="PF14497">
    <property type="entry name" value="GST_C_3"/>
    <property type="match status" value="1"/>
</dbReference>
<dbReference type="STRING" id="53326.A0A016TEL6"/>
<dbReference type="InterPro" id="IPR036282">
    <property type="entry name" value="Glutathione-S-Trfase_C_sf"/>
</dbReference>
<feature type="domain" description="GST C-terminal" evidence="7">
    <location>
        <begin position="81"/>
        <end position="207"/>
    </location>
</feature>
<dbReference type="FunFam" id="1.20.1050.10:FF:000031">
    <property type="entry name" value="Glutathione S-Transferase"/>
    <property type="match status" value="1"/>
</dbReference>
<evidence type="ECO:0000256" key="5">
    <source>
        <dbReference type="ARBA" id="ARBA00078118"/>
    </source>
</evidence>
<dbReference type="PROSITE" id="PS50405">
    <property type="entry name" value="GST_CTER"/>
    <property type="match status" value="1"/>
</dbReference>
<dbReference type="CDD" id="cd03192">
    <property type="entry name" value="GST_C_Sigma_like"/>
    <property type="match status" value="1"/>
</dbReference>
<dbReference type="SFLD" id="SFLDS00019">
    <property type="entry name" value="Glutathione_Transferase_(cytos"/>
    <property type="match status" value="1"/>
</dbReference>
<dbReference type="EMBL" id="JARK01001446">
    <property type="protein sequence ID" value="EYC01080.1"/>
    <property type="molecule type" value="Genomic_DNA"/>
</dbReference>
<protein>
    <recommendedName>
        <fullName evidence="1">glutathione transferase</fullName>
        <ecNumber evidence="1">2.5.1.18</ecNumber>
    </recommendedName>
    <alternativeName>
        <fullName evidence="5">GST class-sigma</fullName>
    </alternativeName>
</protein>
<dbReference type="InterPro" id="IPR036249">
    <property type="entry name" value="Thioredoxin-like_sf"/>
</dbReference>
<dbReference type="EC" id="2.5.1.18" evidence="1"/>
<dbReference type="SUPFAM" id="SSF47616">
    <property type="entry name" value="GST C-terminal domain-like"/>
    <property type="match status" value="1"/>
</dbReference>
<dbReference type="InterPro" id="IPR010987">
    <property type="entry name" value="Glutathione-S-Trfase_C-like"/>
</dbReference>
<evidence type="ECO:0000256" key="3">
    <source>
        <dbReference type="ARBA" id="ARBA00038317"/>
    </source>
</evidence>
<dbReference type="InterPro" id="IPR004045">
    <property type="entry name" value="Glutathione_S-Trfase_N"/>
</dbReference>
<dbReference type="SFLD" id="SFLDG00363">
    <property type="entry name" value="AMPS_(cytGST):_Alpha-__Mu-__Pi"/>
    <property type="match status" value="1"/>
</dbReference>
<reference evidence="9" key="1">
    <citation type="journal article" date="2015" name="Nat. Genet.">
        <title>The genome and transcriptome of the zoonotic hookworm Ancylostoma ceylanicum identify infection-specific gene families.</title>
        <authorList>
            <person name="Schwarz E.M."/>
            <person name="Hu Y."/>
            <person name="Antoshechkin I."/>
            <person name="Miller M.M."/>
            <person name="Sternberg P.W."/>
            <person name="Aroian R.V."/>
        </authorList>
    </citation>
    <scope>NUCLEOTIDE SEQUENCE</scope>
    <source>
        <strain evidence="9">HY135</strain>
    </source>
</reference>
<dbReference type="CDD" id="cd03039">
    <property type="entry name" value="GST_N_Sigma_like"/>
    <property type="match status" value="1"/>
</dbReference>
<dbReference type="Proteomes" id="UP000024635">
    <property type="component" value="Unassembled WGS sequence"/>
</dbReference>
<evidence type="ECO:0000313" key="9">
    <source>
        <dbReference type="Proteomes" id="UP000024635"/>
    </source>
</evidence>
<dbReference type="Pfam" id="PF02798">
    <property type="entry name" value="GST_N"/>
    <property type="match status" value="1"/>
</dbReference>
<dbReference type="SUPFAM" id="SSF52833">
    <property type="entry name" value="Thioredoxin-like"/>
    <property type="match status" value="1"/>
</dbReference>
<dbReference type="SFLD" id="SFLDG01205">
    <property type="entry name" value="AMPS.1"/>
    <property type="match status" value="1"/>
</dbReference>
<dbReference type="AlphaFoldDB" id="A0A016TEL6"/>
<evidence type="ECO:0000313" key="8">
    <source>
        <dbReference type="EMBL" id="EYC01080.1"/>
    </source>
</evidence>
<comment type="caution">
    <text evidence="8">The sequence shown here is derived from an EMBL/GenBank/DDBJ whole genome shotgun (WGS) entry which is preliminary data.</text>
</comment>
<evidence type="ECO:0000259" key="7">
    <source>
        <dbReference type="PROSITE" id="PS50405"/>
    </source>
</evidence>
<keyword evidence="2" id="KW-0808">Transferase</keyword>
<gene>
    <name evidence="8" type="primary">Acey_s0110.g146</name>
    <name evidence="8" type="ORF">Y032_0110g146</name>
</gene>
<dbReference type="GO" id="GO:0004364">
    <property type="term" value="F:glutathione transferase activity"/>
    <property type="evidence" value="ECO:0007669"/>
    <property type="project" value="UniProtKB-EC"/>
</dbReference>
<accession>A0A016TEL6</accession>
<dbReference type="InterPro" id="IPR004046">
    <property type="entry name" value="GST_C"/>
</dbReference>
<feature type="domain" description="GST N-terminal" evidence="6">
    <location>
        <begin position="2"/>
        <end position="79"/>
    </location>
</feature>
<name>A0A016TEL6_9BILA</name>
<keyword evidence="9" id="KW-1185">Reference proteome</keyword>
<dbReference type="OrthoDB" id="414243at2759"/>
<evidence type="ECO:0000256" key="2">
    <source>
        <dbReference type="ARBA" id="ARBA00022679"/>
    </source>
</evidence>
<sequence length="207" mass="24051">MVHYKLTYFDGRGYGECARQLFALADQQYEDVRVTREEFPKIKPNLPFWQMPVLEVDGKELAQSNAINRYLARKFGFAGKTPFEEAVVDSIADRHMEYREEIKPYFYTAYGIRNHGDVKTLKKDVLLPARDKYLSHITKFLKKNSSGFLVGDSLTWVDVLVAEFVSDIKNKVPEYLDGFPEVKAHMEKVQSNPKLKKWLESRPVTSF</sequence>
<organism evidence="8 9">
    <name type="scientific">Ancylostoma ceylanicum</name>
    <dbReference type="NCBI Taxonomy" id="53326"/>
    <lineage>
        <taxon>Eukaryota</taxon>
        <taxon>Metazoa</taxon>
        <taxon>Ecdysozoa</taxon>
        <taxon>Nematoda</taxon>
        <taxon>Chromadorea</taxon>
        <taxon>Rhabditida</taxon>
        <taxon>Rhabditina</taxon>
        <taxon>Rhabditomorpha</taxon>
        <taxon>Strongyloidea</taxon>
        <taxon>Ancylostomatidae</taxon>
        <taxon>Ancylostomatinae</taxon>
        <taxon>Ancylostoma</taxon>
    </lineage>
</organism>
<comment type="catalytic activity">
    <reaction evidence="4">
        <text>RX + glutathione = an S-substituted glutathione + a halide anion + H(+)</text>
        <dbReference type="Rhea" id="RHEA:16437"/>
        <dbReference type="ChEBI" id="CHEBI:15378"/>
        <dbReference type="ChEBI" id="CHEBI:16042"/>
        <dbReference type="ChEBI" id="CHEBI:17792"/>
        <dbReference type="ChEBI" id="CHEBI:57925"/>
        <dbReference type="ChEBI" id="CHEBI:90779"/>
        <dbReference type="EC" id="2.5.1.18"/>
    </reaction>
</comment>
<evidence type="ECO:0000259" key="6">
    <source>
        <dbReference type="PROSITE" id="PS50404"/>
    </source>
</evidence>
<dbReference type="Gene3D" id="3.40.30.10">
    <property type="entry name" value="Glutaredoxin"/>
    <property type="match status" value="1"/>
</dbReference>
<dbReference type="GO" id="GO:0006749">
    <property type="term" value="P:glutathione metabolic process"/>
    <property type="evidence" value="ECO:0007669"/>
    <property type="project" value="TreeGrafter"/>
</dbReference>
<dbReference type="PANTHER" id="PTHR11571:SF224">
    <property type="entry name" value="HEMATOPOIETIC PROSTAGLANDIN D SYNTHASE"/>
    <property type="match status" value="1"/>
</dbReference>
<proteinExistence type="inferred from homology"/>
<dbReference type="FunFam" id="3.40.30.10:FF:000189">
    <property type="entry name" value="Glutathione S-Transferase"/>
    <property type="match status" value="1"/>
</dbReference>
<dbReference type="Gene3D" id="1.20.1050.10">
    <property type="match status" value="1"/>
</dbReference>
<dbReference type="GO" id="GO:0005737">
    <property type="term" value="C:cytoplasm"/>
    <property type="evidence" value="ECO:0007669"/>
    <property type="project" value="UniProtKB-ARBA"/>
</dbReference>
<evidence type="ECO:0000256" key="1">
    <source>
        <dbReference type="ARBA" id="ARBA00012452"/>
    </source>
</evidence>
<dbReference type="PROSITE" id="PS50404">
    <property type="entry name" value="GST_NTER"/>
    <property type="match status" value="1"/>
</dbReference>
<dbReference type="InterPro" id="IPR040079">
    <property type="entry name" value="Glutathione_S-Trfase"/>
</dbReference>
<evidence type="ECO:0000256" key="4">
    <source>
        <dbReference type="ARBA" id="ARBA00047960"/>
    </source>
</evidence>